<gene>
    <name evidence="3" type="ORF">E5676_scaffold96G00670</name>
    <name evidence="2" type="ORF">E6C27_scaffold134G00730</name>
</gene>
<dbReference type="InterPro" id="IPR036397">
    <property type="entry name" value="RNaseH_sf"/>
</dbReference>
<dbReference type="EMBL" id="SSTD01008275">
    <property type="protein sequence ID" value="TYK16802.1"/>
    <property type="molecule type" value="Genomic_DNA"/>
</dbReference>
<evidence type="ECO:0000313" key="2">
    <source>
        <dbReference type="EMBL" id="KAA0031982.1"/>
    </source>
</evidence>
<dbReference type="Proteomes" id="UP000321947">
    <property type="component" value="Unassembled WGS sequence"/>
</dbReference>
<dbReference type="OrthoDB" id="1906820at2759"/>
<dbReference type="InterPro" id="IPR012337">
    <property type="entry name" value="RNaseH-like_sf"/>
</dbReference>
<proteinExistence type="predicted"/>
<dbReference type="EMBL" id="SSTE01021884">
    <property type="protein sequence ID" value="KAA0031982.1"/>
    <property type="molecule type" value="Genomic_DNA"/>
</dbReference>
<evidence type="ECO:0000313" key="5">
    <source>
        <dbReference type="Proteomes" id="UP000321947"/>
    </source>
</evidence>
<sequence>MSVDVACSPNNKGNGYGVVLRNDKGEIVLAQAFCRGESFLVEAGKIMAIMFGLHLVEGLGCFEVWVQSDAEIEGEKVQVYFQEGSLFP</sequence>
<protein>
    <recommendedName>
        <fullName evidence="1">RNase H type-1 domain-containing protein</fullName>
    </recommendedName>
</protein>
<reference evidence="4 5" key="1">
    <citation type="submission" date="2019-08" db="EMBL/GenBank/DDBJ databases">
        <title>Draft genome sequences of two oriental melons (Cucumis melo L. var makuwa).</title>
        <authorList>
            <person name="Kwon S.-Y."/>
        </authorList>
    </citation>
    <scope>NUCLEOTIDE SEQUENCE [LARGE SCALE GENOMIC DNA]</scope>
    <source>
        <strain evidence="5">cv. Chang Bougi</strain>
        <strain evidence="4">cv. SW 3</strain>
        <tissue evidence="2">Leaf</tissue>
    </source>
</reference>
<dbReference type="GO" id="GO:0004523">
    <property type="term" value="F:RNA-DNA hybrid ribonuclease activity"/>
    <property type="evidence" value="ECO:0007669"/>
    <property type="project" value="InterPro"/>
</dbReference>
<organism evidence="2 4">
    <name type="scientific">Cucumis melo var. makuwa</name>
    <name type="common">Oriental melon</name>
    <dbReference type="NCBI Taxonomy" id="1194695"/>
    <lineage>
        <taxon>Eukaryota</taxon>
        <taxon>Viridiplantae</taxon>
        <taxon>Streptophyta</taxon>
        <taxon>Embryophyta</taxon>
        <taxon>Tracheophyta</taxon>
        <taxon>Spermatophyta</taxon>
        <taxon>Magnoliopsida</taxon>
        <taxon>eudicotyledons</taxon>
        <taxon>Gunneridae</taxon>
        <taxon>Pentapetalae</taxon>
        <taxon>rosids</taxon>
        <taxon>fabids</taxon>
        <taxon>Cucurbitales</taxon>
        <taxon>Cucurbitaceae</taxon>
        <taxon>Benincaseae</taxon>
        <taxon>Cucumis</taxon>
    </lineage>
</organism>
<evidence type="ECO:0000313" key="3">
    <source>
        <dbReference type="EMBL" id="TYK16802.1"/>
    </source>
</evidence>
<dbReference type="InterPro" id="IPR002156">
    <property type="entry name" value="RNaseH_domain"/>
</dbReference>
<dbReference type="GO" id="GO:0003676">
    <property type="term" value="F:nucleic acid binding"/>
    <property type="evidence" value="ECO:0007669"/>
    <property type="project" value="InterPro"/>
</dbReference>
<dbReference type="Gene3D" id="3.30.420.10">
    <property type="entry name" value="Ribonuclease H-like superfamily/Ribonuclease H"/>
    <property type="match status" value="1"/>
</dbReference>
<name>A0A5A7SLR6_CUCMM</name>
<evidence type="ECO:0000259" key="1">
    <source>
        <dbReference type="Pfam" id="PF13456"/>
    </source>
</evidence>
<accession>A0A5A7SLR6</accession>
<dbReference type="Proteomes" id="UP000321393">
    <property type="component" value="Unassembled WGS sequence"/>
</dbReference>
<comment type="caution">
    <text evidence="2">The sequence shown here is derived from an EMBL/GenBank/DDBJ whole genome shotgun (WGS) entry which is preliminary data.</text>
</comment>
<dbReference type="SUPFAM" id="SSF53098">
    <property type="entry name" value="Ribonuclease H-like"/>
    <property type="match status" value="1"/>
</dbReference>
<feature type="domain" description="RNase H type-1" evidence="1">
    <location>
        <begin position="3"/>
        <end position="71"/>
    </location>
</feature>
<dbReference type="AlphaFoldDB" id="A0A5A7SLR6"/>
<evidence type="ECO:0000313" key="4">
    <source>
        <dbReference type="Proteomes" id="UP000321393"/>
    </source>
</evidence>
<dbReference type="Pfam" id="PF13456">
    <property type="entry name" value="RVT_3"/>
    <property type="match status" value="1"/>
</dbReference>